<evidence type="ECO:0000256" key="1">
    <source>
        <dbReference type="ARBA" id="ARBA00009477"/>
    </source>
</evidence>
<proteinExistence type="inferred from homology"/>
<evidence type="ECO:0000259" key="4">
    <source>
        <dbReference type="Pfam" id="PF25917"/>
    </source>
</evidence>
<evidence type="ECO:0000256" key="3">
    <source>
        <dbReference type="SAM" id="SignalP"/>
    </source>
</evidence>
<accession>A0A840S2Z3</accession>
<dbReference type="Pfam" id="PF25954">
    <property type="entry name" value="Beta-barrel_RND_2"/>
    <property type="match status" value="1"/>
</dbReference>
<comment type="similarity">
    <text evidence="1">Belongs to the membrane fusion protein (MFP) (TC 8.A.1) family.</text>
</comment>
<keyword evidence="8" id="KW-1185">Reference proteome</keyword>
<feature type="coiled-coil region" evidence="2">
    <location>
        <begin position="99"/>
        <end position="157"/>
    </location>
</feature>
<dbReference type="AlphaFoldDB" id="A0A840S2Z3"/>
<keyword evidence="2" id="KW-0175">Coiled coil</keyword>
<sequence>MKNVFAWAGLALWMLANSPTALAQDKGTQKPAVVELGPVKQEAAQETLQAVGSLRAAQTTMLRPEVAGRIVRLPVNDGQRVARGALLVQLDDAVQQAQLSQARAQQDTAASNLKRARELQAQGFVSESAVEQAESALKVAQAQAALAQAQLQRLQVRAPFAGVLGIRQVSLGDYVKEGADLVTLEDGGQLWADFRVPEHLAGRVKVGQALQVAVDALAGQTVPAQVQALDAQADANGRSLLVRARLLQLPPGLRSGLFVRVSLALSQRDQALWVPEEALVPQGGKVFVYRVRQGQAEKLAVKAGARKPGWVELLDGVAAGDQVVVGGQGRIKGDKAAVQGVDIEQVGVGKPAAKKG</sequence>
<name>A0A840S2Z3_9BURK</name>
<comment type="caution">
    <text evidence="7">The sequence shown here is derived from an EMBL/GenBank/DDBJ whole genome shotgun (WGS) entry which is preliminary data.</text>
</comment>
<evidence type="ECO:0000313" key="7">
    <source>
        <dbReference type="EMBL" id="MBB5203788.1"/>
    </source>
</evidence>
<feature type="domain" description="CusB-like beta-barrel" evidence="5">
    <location>
        <begin position="189"/>
        <end position="264"/>
    </location>
</feature>
<feature type="chain" id="PRO_5032774227" evidence="3">
    <location>
        <begin position="24"/>
        <end position="356"/>
    </location>
</feature>
<feature type="domain" description="YknX-like C-terminal permuted SH3-like" evidence="6">
    <location>
        <begin position="272"/>
        <end position="332"/>
    </location>
</feature>
<protein>
    <submittedName>
        <fullName evidence="7">Membrane fusion protein (Multidrug efflux system)</fullName>
    </submittedName>
</protein>
<gene>
    <name evidence="7" type="ORF">HNQ51_001081</name>
</gene>
<dbReference type="SUPFAM" id="SSF111369">
    <property type="entry name" value="HlyD-like secretion proteins"/>
    <property type="match status" value="1"/>
</dbReference>
<dbReference type="InterPro" id="IPR006143">
    <property type="entry name" value="RND_pump_MFP"/>
</dbReference>
<dbReference type="InterPro" id="IPR058637">
    <property type="entry name" value="YknX-like_C"/>
</dbReference>
<dbReference type="InterPro" id="IPR058625">
    <property type="entry name" value="MdtA-like_BSH"/>
</dbReference>
<dbReference type="EMBL" id="JACHHO010000001">
    <property type="protein sequence ID" value="MBB5203788.1"/>
    <property type="molecule type" value="Genomic_DNA"/>
</dbReference>
<dbReference type="PANTHER" id="PTHR30469">
    <property type="entry name" value="MULTIDRUG RESISTANCE PROTEIN MDTA"/>
    <property type="match status" value="1"/>
</dbReference>
<dbReference type="NCBIfam" id="TIGR01730">
    <property type="entry name" value="RND_mfp"/>
    <property type="match status" value="1"/>
</dbReference>
<feature type="domain" description="Multidrug resistance protein MdtA-like barrel-sandwich hybrid" evidence="4">
    <location>
        <begin position="61"/>
        <end position="179"/>
    </location>
</feature>
<feature type="signal peptide" evidence="3">
    <location>
        <begin position="1"/>
        <end position="23"/>
    </location>
</feature>
<dbReference type="Gene3D" id="2.40.30.170">
    <property type="match status" value="1"/>
</dbReference>
<dbReference type="InterPro" id="IPR058792">
    <property type="entry name" value="Beta-barrel_RND_2"/>
</dbReference>
<evidence type="ECO:0000259" key="5">
    <source>
        <dbReference type="Pfam" id="PF25954"/>
    </source>
</evidence>
<dbReference type="GO" id="GO:1990281">
    <property type="term" value="C:efflux pump complex"/>
    <property type="evidence" value="ECO:0007669"/>
    <property type="project" value="TreeGrafter"/>
</dbReference>
<dbReference type="Gene3D" id="2.40.420.20">
    <property type="match status" value="1"/>
</dbReference>
<evidence type="ECO:0000313" key="8">
    <source>
        <dbReference type="Proteomes" id="UP000554837"/>
    </source>
</evidence>
<organism evidence="7 8">
    <name type="scientific">Inhella inkyongensis</name>
    <dbReference type="NCBI Taxonomy" id="392593"/>
    <lineage>
        <taxon>Bacteria</taxon>
        <taxon>Pseudomonadati</taxon>
        <taxon>Pseudomonadota</taxon>
        <taxon>Betaproteobacteria</taxon>
        <taxon>Burkholderiales</taxon>
        <taxon>Sphaerotilaceae</taxon>
        <taxon>Inhella</taxon>
    </lineage>
</organism>
<evidence type="ECO:0000256" key="2">
    <source>
        <dbReference type="SAM" id="Coils"/>
    </source>
</evidence>
<dbReference type="OrthoDB" id="9784484at2"/>
<keyword evidence="3" id="KW-0732">Signal</keyword>
<dbReference type="RefSeq" id="WP_138857188.1">
    <property type="nucleotide sequence ID" value="NZ_CP040709.1"/>
</dbReference>
<dbReference type="Gene3D" id="1.10.287.470">
    <property type="entry name" value="Helix hairpin bin"/>
    <property type="match status" value="1"/>
</dbReference>
<reference evidence="7 8" key="1">
    <citation type="submission" date="2020-08" db="EMBL/GenBank/DDBJ databases">
        <title>Genomic Encyclopedia of Type Strains, Phase IV (KMG-IV): sequencing the most valuable type-strain genomes for metagenomic binning, comparative biology and taxonomic classification.</title>
        <authorList>
            <person name="Goeker M."/>
        </authorList>
    </citation>
    <scope>NUCLEOTIDE SEQUENCE [LARGE SCALE GENOMIC DNA]</scope>
    <source>
        <strain evidence="7 8">DSM 23958</strain>
    </source>
</reference>
<dbReference type="GO" id="GO:0015562">
    <property type="term" value="F:efflux transmembrane transporter activity"/>
    <property type="evidence" value="ECO:0007669"/>
    <property type="project" value="TreeGrafter"/>
</dbReference>
<dbReference type="Pfam" id="PF25917">
    <property type="entry name" value="BSH_RND"/>
    <property type="match status" value="1"/>
</dbReference>
<dbReference type="Gene3D" id="2.40.50.100">
    <property type="match status" value="1"/>
</dbReference>
<dbReference type="Proteomes" id="UP000554837">
    <property type="component" value="Unassembled WGS sequence"/>
</dbReference>
<evidence type="ECO:0000259" key="6">
    <source>
        <dbReference type="Pfam" id="PF25989"/>
    </source>
</evidence>
<dbReference type="Pfam" id="PF25989">
    <property type="entry name" value="YknX_C"/>
    <property type="match status" value="1"/>
</dbReference>